<keyword evidence="1" id="KW-0472">Membrane</keyword>
<reference evidence="3 4" key="1">
    <citation type="submission" date="2018-04" db="EMBL/GenBank/DDBJ databases">
        <title>Paenibacillus taichungensis Genome sequencing and assembly.</title>
        <authorList>
            <person name="Xu J."/>
            <person name="Rensing C."/>
            <person name="Mazhar H.S."/>
        </authorList>
    </citation>
    <scope>NUCLEOTIDE SEQUENCE [LARGE SCALE GENOMIC DNA]</scope>
    <source>
        <strain evidence="3 4">NC1</strain>
    </source>
</reference>
<sequence length="185" mass="21157">MTGKNKWIIALVMLGIFGVIVVEGFVNPRIEAKQSQYEAEQQDPLTHDFAALAKYRSPYMGDFSNLSHLNQALPLNGKLNGYQLVPETFTAQINYRINTSEMKSEELERILVYNAAANFVWIENLEHVLYSFEDVQYTLSREAAQQWVGTELKTLQEPKEWDAAVRKKLVEPAQVNEAFSQIVDN</sequence>
<keyword evidence="1" id="KW-1133">Transmembrane helix</keyword>
<dbReference type="AlphaFoldDB" id="A0A329QLB2"/>
<feature type="transmembrane region" description="Helical" evidence="1">
    <location>
        <begin position="7"/>
        <end position="26"/>
    </location>
</feature>
<accession>A0A329QLB2</accession>
<dbReference type="Pfam" id="PF16107">
    <property type="entry name" value="DUF4825"/>
    <property type="match status" value="1"/>
</dbReference>
<dbReference type="Proteomes" id="UP000250642">
    <property type="component" value="Unassembled WGS sequence"/>
</dbReference>
<proteinExistence type="predicted"/>
<dbReference type="InterPro" id="IPR032250">
    <property type="entry name" value="DUF4825"/>
</dbReference>
<dbReference type="EMBL" id="QEVW01000013">
    <property type="protein sequence ID" value="RAW13185.1"/>
    <property type="molecule type" value="Genomic_DNA"/>
</dbReference>
<keyword evidence="1" id="KW-0812">Transmembrane</keyword>
<feature type="domain" description="DUF4825" evidence="2">
    <location>
        <begin position="52"/>
        <end position="134"/>
    </location>
</feature>
<gene>
    <name evidence="3" type="ORF">DC345_20005</name>
</gene>
<name>A0A329QLB2_9BACL</name>
<protein>
    <recommendedName>
        <fullName evidence="2">DUF4825 domain-containing protein</fullName>
    </recommendedName>
</protein>
<organism evidence="3 4">
    <name type="scientific">Paenibacillus taichungensis</name>
    <dbReference type="NCBI Taxonomy" id="484184"/>
    <lineage>
        <taxon>Bacteria</taxon>
        <taxon>Bacillati</taxon>
        <taxon>Bacillota</taxon>
        <taxon>Bacilli</taxon>
        <taxon>Bacillales</taxon>
        <taxon>Paenibacillaceae</taxon>
        <taxon>Paenibacillus</taxon>
    </lineage>
</organism>
<evidence type="ECO:0000259" key="2">
    <source>
        <dbReference type="Pfam" id="PF16107"/>
    </source>
</evidence>
<evidence type="ECO:0000313" key="3">
    <source>
        <dbReference type="EMBL" id="RAW13185.1"/>
    </source>
</evidence>
<dbReference type="RefSeq" id="WP_113054585.1">
    <property type="nucleotide sequence ID" value="NZ_QEVW01000013.1"/>
</dbReference>
<evidence type="ECO:0000313" key="4">
    <source>
        <dbReference type="Proteomes" id="UP000250642"/>
    </source>
</evidence>
<comment type="caution">
    <text evidence="3">The sequence shown here is derived from an EMBL/GenBank/DDBJ whole genome shotgun (WGS) entry which is preliminary data.</text>
</comment>
<evidence type="ECO:0000256" key="1">
    <source>
        <dbReference type="SAM" id="Phobius"/>
    </source>
</evidence>